<dbReference type="SMART" id="SM01381">
    <property type="entry name" value="7TM_GPCR_Srsx"/>
    <property type="match status" value="1"/>
</dbReference>
<keyword evidence="3 5" id="KW-1133">Transmembrane helix</keyword>
<dbReference type="PANTHER" id="PTHR46641">
    <property type="entry name" value="FMRFAMIDE RECEPTOR-RELATED"/>
    <property type="match status" value="1"/>
</dbReference>
<dbReference type="PROSITE" id="PS50262">
    <property type="entry name" value="G_PROTEIN_RECEP_F1_2"/>
    <property type="match status" value="1"/>
</dbReference>
<evidence type="ECO:0000256" key="4">
    <source>
        <dbReference type="ARBA" id="ARBA00023136"/>
    </source>
</evidence>
<dbReference type="PANTHER" id="PTHR46641:SF2">
    <property type="entry name" value="FMRFAMIDE RECEPTOR"/>
    <property type="match status" value="1"/>
</dbReference>
<dbReference type="GO" id="GO:0008528">
    <property type="term" value="F:G protein-coupled peptide receptor activity"/>
    <property type="evidence" value="ECO:0007669"/>
    <property type="project" value="InterPro"/>
</dbReference>
<evidence type="ECO:0000313" key="8">
    <source>
        <dbReference type="Proteomes" id="UP000076420"/>
    </source>
</evidence>
<protein>
    <recommendedName>
        <fullName evidence="6">G-protein coupled receptors family 1 profile domain-containing protein</fullName>
    </recommendedName>
</protein>
<dbReference type="InterPro" id="IPR017452">
    <property type="entry name" value="GPCR_Rhodpsn_7TM"/>
</dbReference>
<keyword evidence="4 5" id="KW-0472">Membrane</keyword>
<dbReference type="KEGG" id="bgt:106070342"/>
<name>A0A2C9KMC2_BIOGL</name>
<keyword evidence="2 5" id="KW-0812">Transmembrane</keyword>
<feature type="transmembrane region" description="Helical" evidence="5">
    <location>
        <begin position="209"/>
        <end position="234"/>
    </location>
</feature>
<evidence type="ECO:0000256" key="3">
    <source>
        <dbReference type="ARBA" id="ARBA00022989"/>
    </source>
</evidence>
<dbReference type="Proteomes" id="UP000076420">
    <property type="component" value="Unassembled WGS sequence"/>
</dbReference>
<evidence type="ECO:0000256" key="2">
    <source>
        <dbReference type="ARBA" id="ARBA00022692"/>
    </source>
</evidence>
<organism evidence="7 8">
    <name type="scientific">Biomphalaria glabrata</name>
    <name type="common">Bloodfluke planorb</name>
    <name type="synonym">Freshwater snail</name>
    <dbReference type="NCBI Taxonomy" id="6526"/>
    <lineage>
        <taxon>Eukaryota</taxon>
        <taxon>Metazoa</taxon>
        <taxon>Spiralia</taxon>
        <taxon>Lophotrochozoa</taxon>
        <taxon>Mollusca</taxon>
        <taxon>Gastropoda</taxon>
        <taxon>Heterobranchia</taxon>
        <taxon>Euthyneura</taxon>
        <taxon>Panpulmonata</taxon>
        <taxon>Hygrophila</taxon>
        <taxon>Lymnaeoidea</taxon>
        <taxon>Planorbidae</taxon>
        <taxon>Biomphalaria</taxon>
    </lineage>
</organism>
<dbReference type="SUPFAM" id="SSF81321">
    <property type="entry name" value="Family A G protein-coupled receptor-like"/>
    <property type="match status" value="1"/>
</dbReference>
<feature type="transmembrane region" description="Helical" evidence="5">
    <location>
        <begin position="33"/>
        <end position="61"/>
    </location>
</feature>
<dbReference type="InterPro" id="IPR000276">
    <property type="entry name" value="GPCR_Rhodpsn"/>
</dbReference>
<evidence type="ECO:0000259" key="6">
    <source>
        <dbReference type="PROSITE" id="PS50262"/>
    </source>
</evidence>
<proteinExistence type="predicted"/>
<dbReference type="InterPro" id="IPR052954">
    <property type="entry name" value="GPCR-Ligand_Int"/>
</dbReference>
<dbReference type="VEuPathDB" id="VectorBase:BGLB021348"/>
<feature type="transmembrane region" description="Helical" evidence="5">
    <location>
        <begin position="264"/>
        <end position="287"/>
    </location>
</feature>
<sequence length="372" mass="41273">MNFNGSAGPTASENKGANTSVVGQGLLSDEARIVFIFVNHVVLSTAIGLFGIAANVINMCVFLKEGLNTSMNVSFFAMAISDLISLVTLLWLNVCLNPYIDNVNSDIVFTEVQYLTAGWPHGCAARITSWITVYITAERCISILLPLKVKRIVTPKRSVAALTFIYLINILTLVPEYSTVYFDWNFYPSKNRTMLGLAFRSNRPITEGLVFTFHASLAIVSFISVILLTAILVARLNSTGKWRKSTVSNLKQNEATIARDRKTIAMVILVAIILIVCYTPTVVFSILSSTLPDFSVVGKESNVFHSAWSFAFLAHSVNASVNIFTYYKMSSKYRKHFHKLFPAIGSCQREEETRKSEEDLTAYSFSTINSTT</sequence>
<evidence type="ECO:0000313" key="7">
    <source>
        <dbReference type="EnsemblMetazoa" id="BGLB021348-PA"/>
    </source>
</evidence>
<accession>A0A2C9KMC2</accession>
<feature type="domain" description="G-protein coupled receptors family 1 profile" evidence="6">
    <location>
        <begin position="54"/>
        <end position="326"/>
    </location>
</feature>
<dbReference type="Pfam" id="PF10324">
    <property type="entry name" value="7TM_GPCR_Srw"/>
    <property type="match status" value="1"/>
</dbReference>
<comment type="subcellular location">
    <subcellularLocation>
        <location evidence="1">Membrane</location>
    </subcellularLocation>
</comment>
<dbReference type="AlphaFoldDB" id="A0A2C9KMC2"/>
<dbReference type="EnsemblMetazoa" id="BGLB021348-RA">
    <property type="protein sequence ID" value="BGLB021348-PA"/>
    <property type="gene ID" value="BGLB021348"/>
</dbReference>
<feature type="transmembrane region" description="Helical" evidence="5">
    <location>
        <begin position="307"/>
        <end position="327"/>
    </location>
</feature>
<dbReference type="InterPro" id="IPR019427">
    <property type="entry name" value="7TM_GPCR_serpentine_rcpt_Srw"/>
</dbReference>
<gene>
    <name evidence="7" type="primary">106070342</name>
</gene>
<dbReference type="GO" id="GO:0016020">
    <property type="term" value="C:membrane"/>
    <property type="evidence" value="ECO:0007669"/>
    <property type="project" value="UniProtKB-SubCell"/>
</dbReference>
<feature type="transmembrane region" description="Helical" evidence="5">
    <location>
        <begin position="159"/>
        <end position="182"/>
    </location>
</feature>
<dbReference type="VEuPathDB" id="VectorBase:BGLAX_028651"/>
<feature type="transmembrane region" description="Helical" evidence="5">
    <location>
        <begin position="73"/>
        <end position="92"/>
    </location>
</feature>
<evidence type="ECO:0000256" key="1">
    <source>
        <dbReference type="ARBA" id="ARBA00004370"/>
    </source>
</evidence>
<evidence type="ECO:0000256" key="5">
    <source>
        <dbReference type="SAM" id="Phobius"/>
    </source>
</evidence>
<reference evidence="7" key="1">
    <citation type="submission" date="2020-05" db="UniProtKB">
        <authorList>
            <consortium name="EnsemblMetazoa"/>
        </authorList>
    </citation>
    <scope>IDENTIFICATION</scope>
    <source>
        <strain evidence="7">BB02</strain>
    </source>
</reference>
<dbReference type="PRINTS" id="PR00237">
    <property type="entry name" value="GPCRRHODOPSN"/>
</dbReference>
<dbReference type="Gene3D" id="1.20.1070.10">
    <property type="entry name" value="Rhodopsin 7-helix transmembrane proteins"/>
    <property type="match status" value="1"/>
</dbReference>